<gene>
    <name evidence="14" type="ORF">CYNAS_LOCUS26</name>
</gene>
<feature type="region of interest" description="Disordered" evidence="12">
    <location>
        <begin position="59"/>
        <end position="81"/>
    </location>
</feature>
<dbReference type="Pfam" id="PF02931">
    <property type="entry name" value="Neur_chan_LBD"/>
    <property type="match status" value="1"/>
</dbReference>
<dbReference type="PRINTS" id="PR00252">
    <property type="entry name" value="NRIONCHANNEL"/>
</dbReference>
<feature type="domain" description="Ig-like" evidence="13">
    <location>
        <begin position="263"/>
        <end position="371"/>
    </location>
</feature>
<dbReference type="PROSITE" id="PS00236">
    <property type="entry name" value="NEUROTR_ION_CHANNEL"/>
    <property type="match status" value="1"/>
</dbReference>
<dbReference type="InterPro" id="IPR006028">
    <property type="entry name" value="GABAA/Glycine_rcpt"/>
</dbReference>
<sequence length="560" mass="63963">MFLIRVFLLIFALVEESSEKPPKSLSRMRGGKGSYGTGNIAISSLTNQGQQLAFYDAKEEDNSRQNGSFAEQRLRPRSSQEALEVDDLDEILAGDLDSFEYEKEDPTFENGDTNVEETTSLPEEINDSPTSLEKIARLRVEERKPIEQPQSASTKLLEKLLSKGYDWRVRPPGEDDLGTVNGGPVYVSVNMLIRSISKIDNVNMEYSVQLTFRESWKDARLRYGAKGEEVPDFLILTAGQQIWMPDSFFQNEKQAYKHMIDKPNVLIRVHKDGTVLYSVRISLVLSCPMHLQYYPMDVQQCFIDLASYAYTTADIEYVWKKQDPVQLKQGLSSSLPSFHLNNVSTTYCTSKTNTGAYSCLRTVLQLKRQFSYYLLQLYIPSCMLVIVSWVSFWIDRTAVPARVTLGVTTLLTMTTQSSGINAKLPPVAYIKAIDVWIGACLTFIFCALLEFALVTYVANRTQPKKRENKTAKALLLKTNEGALVPRIVMDQELEKTKVLQSRNRRNPSRSFWLWLETRTDWKDASKRPDLVSRMLFPILFVSFNVAYWLHYAQYQNPAPH</sequence>
<evidence type="ECO:0000259" key="13">
    <source>
        <dbReference type="PROSITE" id="PS50835"/>
    </source>
</evidence>
<accession>A0AA36DKH2</accession>
<keyword evidence="4" id="KW-1003">Cell membrane</keyword>
<dbReference type="InterPro" id="IPR036734">
    <property type="entry name" value="Neur_chan_lig-bd_sf"/>
</dbReference>
<keyword evidence="7 11" id="KW-1133">Transmembrane helix</keyword>
<dbReference type="InterPro" id="IPR006202">
    <property type="entry name" value="Neur_chan_lig-bd"/>
</dbReference>
<dbReference type="InterPro" id="IPR036719">
    <property type="entry name" value="Neuro-gated_channel_TM_sf"/>
</dbReference>
<keyword evidence="9 11" id="KW-0472">Membrane</keyword>
<evidence type="ECO:0000256" key="9">
    <source>
        <dbReference type="ARBA" id="ARBA00023136"/>
    </source>
</evidence>
<dbReference type="Gene3D" id="1.20.58.390">
    <property type="entry name" value="Neurotransmitter-gated ion-channel transmembrane domain"/>
    <property type="match status" value="1"/>
</dbReference>
<evidence type="ECO:0000256" key="8">
    <source>
        <dbReference type="ARBA" id="ARBA00023065"/>
    </source>
</evidence>
<dbReference type="SUPFAM" id="SSF63712">
    <property type="entry name" value="Nicotinic receptor ligand binding domain-like"/>
    <property type="match status" value="1"/>
</dbReference>
<dbReference type="CDD" id="cd18993">
    <property type="entry name" value="LGIC_ECD_GluCl"/>
    <property type="match status" value="1"/>
</dbReference>
<comment type="subcellular location">
    <subcellularLocation>
        <location evidence="2">Cell membrane</location>
    </subcellularLocation>
    <subcellularLocation>
        <location evidence="1">Membrane</location>
        <topology evidence="1">Multi-pass membrane protein</topology>
    </subcellularLocation>
</comment>
<keyword evidence="8 11" id="KW-0406">Ion transport</keyword>
<dbReference type="InterPro" id="IPR006029">
    <property type="entry name" value="Neurotrans-gated_channel_TM"/>
</dbReference>
<dbReference type="FunFam" id="2.70.170.10:FF:000038">
    <property type="entry name" value="Glutamate-gated chloride channel alpha"/>
    <property type="match status" value="1"/>
</dbReference>
<feature type="transmembrane region" description="Helical" evidence="11">
    <location>
        <begin position="399"/>
        <end position="415"/>
    </location>
</feature>
<dbReference type="InterPro" id="IPR007110">
    <property type="entry name" value="Ig-like_dom"/>
</dbReference>
<dbReference type="Gene3D" id="2.70.170.10">
    <property type="entry name" value="Neurotransmitter-gated ion-channel ligand-binding domain"/>
    <property type="match status" value="1"/>
</dbReference>
<feature type="transmembrane region" description="Helical" evidence="11">
    <location>
        <begin position="530"/>
        <end position="550"/>
    </location>
</feature>
<dbReference type="NCBIfam" id="TIGR00860">
    <property type="entry name" value="LIC"/>
    <property type="match status" value="1"/>
</dbReference>
<evidence type="ECO:0000256" key="7">
    <source>
        <dbReference type="ARBA" id="ARBA00022989"/>
    </source>
</evidence>
<keyword evidence="15" id="KW-1185">Reference proteome</keyword>
<evidence type="ECO:0000256" key="11">
    <source>
        <dbReference type="RuleBase" id="RU000687"/>
    </source>
</evidence>
<dbReference type="InterPro" id="IPR038050">
    <property type="entry name" value="Neuro_actylchol_rec"/>
</dbReference>
<evidence type="ECO:0000256" key="12">
    <source>
        <dbReference type="SAM" id="MobiDB-lite"/>
    </source>
</evidence>
<comment type="similarity">
    <text evidence="11">Belongs to the ligand-gated ion channel (TC 1.A.9) family.</text>
</comment>
<dbReference type="CDD" id="cd19062">
    <property type="entry name" value="LGIC_TM_GluCl"/>
    <property type="match status" value="1"/>
</dbReference>
<keyword evidence="10 11" id="KW-0407">Ion channel</keyword>
<evidence type="ECO:0000256" key="1">
    <source>
        <dbReference type="ARBA" id="ARBA00004141"/>
    </source>
</evidence>
<organism evidence="14 15">
    <name type="scientific">Cylicocyclus nassatus</name>
    <name type="common">Nematode worm</name>
    <dbReference type="NCBI Taxonomy" id="53992"/>
    <lineage>
        <taxon>Eukaryota</taxon>
        <taxon>Metazoa</taxon>
        <taxon>Ecdysozoa</taxon>
        <taxon>Nematoda</taxon>
        <taxon>Chromadorea</taxon>
        <taxon>Rhabditida</taxon>
        <taxon>Rhabditina</taxon>
        <taxon>Rhabditomorpha</taxon>
        <taxon>Strongyloidea</taxon>
        <taxon>Strongylidae</taxon>
        <taxon>Cylicocyclus</taxon>
    </lineage>
</organism>
<dbReference type="AlphaFoldDB" id="A0AA36DKH2"/>
<feature type="chain" id="PRO_5041489864" description="Ig-like domain-containing protein" evidence="11">
    <location>
        <begin position="20"/>
        <end position="560"/>
    </location>
</feature>
<feature type="transmembrane region" description="Helical" evidence="11">
    <location>
        <begin position="370"/>
        <end position="392"/>
    </location>
</feature>
<reference evidence="14" key="1">
    <citation type="submission" date="2023-07" db="EMBL/GenBank/DDBJ databases">
        <authorList>
            <consortium name="CYATHOMIX"/>
        </authorList>
    </citation>
    <scope>NUCLEOTIDE SEQUENCE</scope>
    <source>
        <strain evidence="14">N/A</strain>
    </source>
</reference>
<protein>
    <recommendedName>
        <fullName evidence="13">Ig-like domain-containing protein</fullName>
    </recommendedName>
</protein>
<evidence type="ECO:0000256" key="4">
    <source>
        <dbReference type="ARBA" id="ARBA00022475"/>
    </source>
</evidence>
<dbReference type="PANTHER" id="PTHR18945">
    <property type="entry name" value="NEUROTRANSMITTER GATED ION CHANNEL"/>
    <property type="match status" value="1"/>
</dbReference>
<dbReference type="GO" id="GO:0005886">
    <property type="term" value="C:plasma membrane"/>
    <property type="evidence" value="ECO:0007669"/>
    <property type="project" value="UniProtKB-SubCell"/>
</dbReference>
<evidence type="ECO:0000313" key="14">
    <source>
        <dbReference type="EMBL" id="CAJ0588043.1"/>
    </source>
</evidence>
<evidence type="ECO:0000256" key="10">
    <source>
        <dbReference type="ARBA" id="ARBA00023303"/>
    </source>
</evidence>
<dbReference type="PRINTS" id="PR00253">
    <property type="entry name" value="GABAARECEPTR"/>
</dbReference>
<evidence type="ECO:0000256" key="6">
    <source>
        <dbReference type="ARBA" id="ARBA00022729"/>
    </source>
</evidence>
<keyword evidence="5 11" id="KW-0812">Transmembrane</keyword>
<dbReference type="Proteomes" id="UP001176961">
    <property type="component" value="Unassembled WGS sequence"/>
</dbReference>
<feature type="signal peptide" evidence="11">
    <location>
        <begin position="1"/>
        <end position="19"/>
    </location>
</feature>
<dbReference type="SUPFAM" id="SSF90112">
    <property type="entry name" value="Neurotransmitter-gated ion-channel transmembrane pore"/>
    <property type="match status" value="1"/>
</dbReference>
<dbReference type="FunFam" id="1.20.58.390:FF:000084">
    <property type="entry name" value="Glutamate-gated chloride channel subunit beta"/>
    <property type="match status" value="1"/>
</dbReference>
<name>A0AA36DKH2_CYLNA</name>
<dbReference type="InterPro" id="IPR018000">
    <property type="entry name" value="Neurotransmitter_ion_chnl_CS"/>
</dbReference>
<dbReference type="Pfam" id="PF02932">
    <property type="entry name" value="Neur_chan_memb"/>
    <property type="match status" value="1"/>
</dbReference>
<evidence type="ECO:0000313" key="15">
    <source>
        <dbReference type="Proteomes" id="UP001176961"/>
    </source>
</evidence>
<proteinExistence type="inferred from homology"/>
<evidence type="ECO:0000256" key="2">
    <source>
        <dbReference type="ARBA" id="ARBA00004236"/>
    </source>
</evidence>
<keyword evidence="6 11" id="KW-0732">Signal</keyword>
<feature type="transmembrane region" description="Helical" evidence="11">
    <location>
        <begin position="435"/>
        <end position="458"/>
    </location>
</feature>
<dbReference type="PROSITE" id="PS50835">
    <property type="entry name" value="IG_LIKE"/>
    <property type="match status" value="1"/>
</dbReference>
<evidence type="ECO:0000256" key="5">
    <source>
        <dbReference type="ARBA" id="ARBA00022692"/>
    </source>
</evidence>
<dbReference type="GO" id="GO:0004888">
    <property type="term" value="F:transmembrane signaling receptor activity"/>
    <property type="evidence" value="ECO:0007669"/>
    <property type="project" value="InterPro"/>
</dbReference>
<dbReference type="InterPro" id="IPR044721">
    <property type="entry name" value="GluCl_TM"/>
</dbReference>
<comment type="caution">
    <text evidence="14">The sequence shown here is derived from an EMBL/GenBank/DDBJ whole genome shotgun (WGS) entry which is preliminary data.</text>
</comment>
<evidence type="ECO:0000256" key="3">
    <source>
        <dbReference type="ARBA" id="ARBA00022448"/>
    </source>
</evidence>
<dbReference type="EMBL" id="CATQJL010000001">
    <property type="protein sequence ID" value="CAJ0588043.1"/>
    <property type="molecule type" value="Genomic_DNA"/>
</dbReference>
<dbReference type="InterPro" id="IPR006201">
    <property type="entry name" value="Neur_channel"/>
</dbReference>
<keyword evidence="3 11" id="KW-0813">Transport</keyword>
<dbReference type="GO" id="GO:0005230">
    <property type="term" value="F:extracellular ligand-gated monoatomic ion channel activity"/>
    <property type="evidence" value="ECO:0007669"/>
    <property type="project" value="InterPro"/>
</dbReference>